<keyword evidence="4 6" id="KW-1133">Transmembrane helix</keyword>
<evidence type="ECO:0000256" key="1">
    <source>
        <dbReference type="ARBA" id="ARBA00004141"/>
    </source>
</evidence>
<dbReference type="GO" id="GO:0005783">
    <property type="term" value="C:endoplasmic reticulum"/>
    <property type="evidence" value="ECO:0007669"/>
    <property type="project" value="TreeGrafter"/>
</dbReference>
<keyword evidence="8" id="KW-1185">Reference proteome</keyword>
<evidence type="ECO:0000256" key="4">
    <source>
        <dbReference type="ARBA" id="ARBA00022989"/>
    </source>
</evidence>
<dbReference type="PANTHER" id="PTHR13285:SF18">
    <property type="entry name" value="PROTEIN-CYSTEINE N-PALMITOYLTRANSFERASE RASP"/>
    <property type="match status" value="1"/>
</dbReference>
<evidence type="ECO:0000256" key="6">
    <source>
        <dbReference type="SAM" id="Phobius"/>
    </source>
</evidence>
<evidence type="ECO:0000313" key="7">
    <source>
        <dbReference type="EMBL" id="KAF5327589.1"/>
    </source>
</evidence>
<protein>
    <submittedName>
        <fullName evidence="7">Uncharacterized protein</fullName>
    </submittedName>
</protein>
<evidence type="ECO:0000256" key="3">
    <source>
        <dbReference type="ARBA" id="ARBA00022692"/>
    </source>
</evidence>
<dbReference type="GO" id="GO:0008374">
    <property type="term" value="F:O-acyltransferase activity"/>
    <property type="evidence" value="ECO:0007669"/>
    <property type="project" value="TreeGrafter"/>
</dbReference>
<keyword evidence="5 6" id="KW-0472">Membrane</keyword>
<dbReference type="PANTHER" id="PTHR13285">
    <property type="entry name" value="ACYLTRANSFERASE"/>
    <property type="match status" value="1"/>
</dbReference>
<name>A0A8H5BQC0_9AGAR</name>
<dbReference type="OrthoDB" id="420606at2759"/>
<feature type="transmembrane region" description="Helical" evidence="6">
    <location>
        <begin position="207"/>
        <end position="228"/>
    </location>
</feature>
<evidence type="ECO:0000313" key="8">
    <source>
        <dbReference type="Proteomes" id="UP000567179"/>
    </source>
</evidence>
<dbReference type="EMBL" id="JAACJJ010000014">
    <property type="protein sequence ID" value="KAF5327589.1"/>
    <property type="molecule type" value="Genomic_DNA"/>
</dbReference>
<dbReference type="GO" id="GO:0016020">
    <property type="term" value="C:membrane"/>
    <property type="evidence" value="ECO:0007669"/>
    <property type="project" value="UniProtKB-SubCell"/>
</dbReference>
<feature type="transmembrane region" description="Helical" evidence="6">
    <location>
        <begin position="146"/>
        <end position="176"/>
    </location>
</feature>
<feature type="transmembrane region" description="Helical" evidence="6">
    <location>
        <begin position="460"/>
        <end position="483"/>
    </location>
</feature>
<organism evidence="7 8">
    <name type="scientific">Psilocybe cf. subviscida</name>
    <dbReference type="NCBI Taxonomy" id="2480587"/>
    <lineage>
        <taxon>Eukaryota</taxon>
        <taxon>Fungi</taxon>
        <taxon>Dikarya</taxon>
        <taxon>Basidiomycota</taxon>
        <taxon>Agaricomycotina</taxon>
        <taxon>Agaricomycetes</taxon>
        <taxon>Agaricomycetidae</taxon>
        <taxon>Agaricales</taxon>
        <taxon>Agaricineae</taxon>
        <taxon>Strophariaceae</taxon>
        <taxon>Psilocybe</taxon>
    </lineage>
</organism>
<accession>A0A8H5BQC0</accession>
<evidence type="ECO:0000256" key="5">
    <source>
        <dbReference type="ARBA" id="ARBA00023136"/>
    </source>
</evidence>
<dbReference type="AlphaFoldDB" id="A0A8H5BQC0"/>
<feature type="transmembrane region" description="Helical" evidence="6">
    <location>
        <begin position="182"/>
        <end position="200"/>
    </location>
</feature>
<sequence>MSSDTILPLISPGESNAIMSDTALHARGIARLTVHIPTAFNKKAKPGGPPRLGSTEFRIYYAVALFAIPAMAWVPYNLSRESNPNFPLYASRLSTGWINGRMVDNSDAQYRSFRDNAGVLLKAALGYLLIKYLVKLVRKDSSAIPVNFVLSLGMIVALHGSSSLKILLILALNYLIASKFGGSRVAVLLTWTFNALILFANEIYHGYSFGAIPGLAVLDSFAGIYPRWHVNFNITMLRLISFNMDYYWACCATSESKSEPSDDKQRVSIPHSLEVYSPVNYLTYILYPPLYIAGPIITFNDFMWQHTHVTKQRKPVPISWKSNLKYLVRFAACFLTMEVILHYMYVVAIKDRKAWLGDSPAEIAMIGFWNLIIVWLKLLIPWRFFRAWALFDGIDPPENMVRCMVNNYSAFGFWRSWHRSYNLWIIRYIYIPLGGAKNMLLNTLLVFSFVALWHDLTFRLLAWGWLVSLFVVPEVIASYLLPASKYSQYPWYRHVCALGGVLNVLMMMAANLVGFVVGLDGVKFFFGELFGTWAGIKFMVVSRKSYDRESQDAADVVQDVKHSSPLDIVDADVAVHAEGDFGELAVDNLGVEGAGLKPLAPDDNGLKSCLTILRRERDVVEVGCHVVLGNASVLVGALGNEDLKTWLVVEVSSGANSEP</sequence>
<reference evidence="7 8" key="1">
    <citation type="journal article" date="2020" name="ISME J.">
        <title>Uncovering the hidden diversity of litter-decomposition mechanisms in mushroom-forming fungi.</title>
        <authorList>
            <person name="Floudas D."/>
            <person name="Bentzer J."/>
            <person name="Ahren D."/>
            <person name="Johansson T."/>
            <person name="Persson P."/>
            <person name="Tunlid A."/>
        </authorList>
    </citation>
    <scope>NUCLEOTIDE SEQUENCE [LARGE SCALE GENOMIC DNA]</scope>
    <source>
        <strain evidence="7 8">CBS 101986</strain>
    </source>
</reference>
<feature type="transmembrane region" description="Helical" evidence="6">
    <location>
        <begin position="361"/>
        <end position="380"/>
    </location>
</feature>
<comment type="caution">
    <text evidence="7">The sequence shown here is derived from an EMBL/GenBank/DDBJ whole genome shotgun (WGS) entry which is preliminary data.</text>
</comment>
<feature type="transmembrane region" description="Helical" evidence="6">
    <location>
        <begin position="284"/>
        <end position="305"/>
    </location>
</feature>
<dbReference type="GO" id="GO:0006506">
    <property type="term" value="P:GPI anchor biosynthetic process"/>
    <property type="evidence" value="ECO:0007669"/>
    <property type="project" value="TreeGrafter"/>
</dbReference>
<comment type="subcellular location">
    <subcellularLocation>
        <location evidence="1">Membrane</location>
        <topology evidence="1">Multi-pass membrane protein</topology>
    </subcellularLocation>
</comment>
<dbReference type="InterPro" id="IPR004299">
    <property type="entry name" value="MBOAT_fam"/>
</dbReference>
<feature type="transmembrane region" description="Helical" evidence="6">
    <location>
        <begin position="428"/>
        <end position="454"/>
    </location>
</feature>
<feature type="transmembrane region" description="Helical" evidence="6">
    <location>
        <begin position="59"/>
        <end position="76"/>
    </location>
</feature>
<comment type="similarity">
    <text evidence="2">Belongs to the membrane-bound acyltransferase family.</text>
</comment>
<dbReference type="Proteomes" id="UP000567179">
    <property type="component" value="Unassembled WGS sequence"/>
</dbReference>
<feature type="transmembrane region" description="Helical" evidence="6">
    <location>
        <begin position="495"/>
        <end position="518"/>
    </location>
</feature>
<gene>
    <name evidence="7" type="ORF">D9619_004654</name>
</gene>
<dbReference type="InterPro" id="IPR051085">
    <property type="entry name" value="MB_O-acyltransferase"/>
</dbReference>
<keyword evidence="3 6" id="KW-0812">Transmembrane</keyword>
<proteinExistence type="inferred from homology"/>
<feature type="transmembrane region" description="Helical" evidence="6">
    <location>
        <begin position="326"/>
        <end position="349"/>
    </location>
</feature>
<dbReference type="Pfam" id="PF03062">
    <property type="entry name" value="MBOAT"/>
    <property type="match status" value="1"/>
</dbReference>
<evidence type="ECO:0000256" key="2">
    <source>
        <dbReference type="ARBA" id="ARBA00010323"/>
    </source>
</evidence>